<dbReference type="Pfam" id="PF09729">
    <property type="entry name" value="Gti1_Pac2"/>
    <property type="match status" value="1"/>
</dbReference>
<comment type="caution">
    <text evidence="2">The sequence shown here is derived from an EMBL/GenBank/DDBJ whole genome shotgun (WGS) entry which is preliminary data.</text>
</comment>
<feature type="region of interest" description="Disordered" evidence="1">
    <location>
        <begin position="280"/>
        <end position="321"/>
    </location>
</feature>
<reference evidence="2 3" key="1">
    <citation type="submission" date="2016-06" db="EMBL/GenBank/DDBJ databases">
        <title>Living apart together: crosstalk between the core and supernumerary genomes in a fungal plant pathogen.</title>
        <authorList>
            <person name="Vanheule A."/>
            <person name="Audenaert K."/>
            <person name="Warris S."/>
            <person name="Van De Geest H."/>
            <person name="Schijlen E."/>
            <person name="Hofte M."/>
            <person name="De Saeger S."/>
            <person name="Haesaert G."/>
            <person name="Waalwijk C."/>
            <person name="Van Der Lee T."/>
        </authorList>
    </citation>
    <scope>NUCLEOTIDE SEQUENCE [LARGE SCALE GENOMIC DNA]</scope>
    <source>
        <strain evidence="2 3">2516</strain>
    </source>
</reference>
<evidence type="ECO:0008006" key="4">
    <source>
        <dbReference type="Google" id="ProtNLM"/>
    </source>
</evidence>
<dbReference type="GO" id="GO:0003677">
    <property type="term" value="F:DNA binding"/>
    <property type="evidence" value="ECO:0007669"/>
    <property type="project" value="TreeGrafter"/>
</dbReference>
<dbReference type="EMBL" id="LYXU01000163">
    <property type="protein sequence ID" value="OBS15310.1"/>
    <property type="molecule type" value="Genomic_DNA"/>
</dbReference>
<dbReference type="PANTHER" id="PTHR28027:SF1">
    <property type="entry name" value="CAMP INDEPENDENT REGULATORY PROTEIN (AFU_ORTHOLOGUE AFUA_3G09640)"/>
    <property type="match status" value="1"/>
</dbReference>
<feature type="compositionally biased region" description="Basic and acidic residues" evidence="1">
    <location>
        <begin position="293"/>
        <end position="302"/>
    </location>
</feature>
<evidence type="ECO:0000313" key="3">
    <source>
        <dbReference type="Proteomes" id="UP000091967"/>
    </source>
</evidence>
<dbReference type="InterPro" id="IPR018608">
    <property type="entry name" value="Gti1/Pac2"/>
</dbReference>
<keyword evidence="3" id="KW-1185">Reference proteome</keyword>
<feature type="region of interest" description="Disordered" evidence="1">
    <location>
        <begin position="175"/>
        <end position="247"/>
    </location>
</feature>
<evidence type="ECO:0000256" key="1">
    <source>
        <dbReference type="SAM" id="MobiDB-lite"/>
    </source>
</evidence>
<protein>
    <recommendedName>
        <fullName evidence="4">cAMP-independent regulatory protein pac2</fullName>
    </recommendedName>
</protein>
<dbReference type="Proteomes" id="UP000091967">
    <property type="component" value="Unassembled WGS sequence"/>
</dbReference>
<sequence length="423" mass="46155">METYRGYVQTPANAIRLLEACRLGVLPRLQRRLSGKERQPIRSGSVFVWDERETGMRRWTDGKSWSASRIAGGFLIYRELKAKRGGFFSTNRRGADKTADSDRGCDGYQDYEESGRQRYKADGLVKQSFSITTSCGNHFHLISYYSWLQHGQSGLQRPTNDPELRNIVPPKHIYTKSSMDKFNTTPALTREPMQQPPYVAPQPRQQPHAVDGQPGYSRTPSPAATPPYTRRVSHYPPTALQQYPPHVSYPDLPLPNYANTAVYEQPGLLSVLPAKPYTENASQHYSHPTLPGTHEHSRDQHLKSVGQSAVGDAPSSTSHTYQVALPSPGALANGPTGASLAAIGTPSGRTVSVGPPGNSHFYVSRPSALDAVLHHTPTAGESGSVKPGNVTSSPRASGASVLETGGSSEDAKALKLLDRRFCI</sequence>
<dbReference type="PANTHER" id="PTHR28027">
    <property type="entry name" value="TRANSCRIPTIONAL REGULATOR MIT1"/>
    <property type="match status" value="1"/>
</dbReference>
<organism evidence="2 3">
    <name type="scientific">Fusarium poae</name>
    <dbReference type="NCBI Taxonomy" id="36050"/>
    <lineage>
        <taxon>Eukaryota</taxon>
        <taxon>Fungi</taxon>
        <taxon>Dikarya</taxon>
        <taxon>Ascomycota</taxon>
        <taxon>Pezizomycotina</taxon>
        <taxon>Sordariomycetes</taxon>
        <taxon>Hypocreomycetidae</taxon>
        <taxon>Hypocreales</taxon>
        <taxon>Nectriaceae</taxon>
        <taxon>Fusarium</taxon>
    </lineage>
</organism>
<dbReference type="AlphaFoldDB" id="A0A1B8A4B5"/>
<feature type="compositionally biased region" description="Polar residues" evidence="1">
    <location>
        <begin position="175"/>
        <end position="187"/>
    </location>
</feature>
<gene>
    <name evidence="2" type="ORF">FPOA_13833</name>
</gene>
<proteinExistence type="predicted"/>
<feature type="region of interest" description="Disordered" evidence="1">
    <location>
        <begin position="377"/>
        <end position="405"/>
    </location>
</feature>
<accession>A0A1B8A4B5</accession>
<evidence type="ECO:0000313" key="2">
    <source>
        <dbReference type="EMBL" id="OBS15310.1"/>
    </source>
</evidence>
<name>A0A1B8A4B5_FUSPO</name>